<keyword evidence="4" id="KW-1185">Reference proteome</keyword>
<reference evidence="4" key="1">
    <citation type="submission" date="2016-10" db="EMBL/GenBank/DDBJ databases">
        <authorList>
            <person name="Varghese N."/>
            <person name="Submissions S."/>
        </authorList>
    </citation>
    <scope>NUCLEOTIDE SEQUENCE [LARGE SCALE GENOMIC DNA]</scope>
    <source>
        <strain evidence="4">CCM 7469</strain>
    </source>
</reference>
<dbReference type="RefSeq" id="WP_090261111.1">
    <property type="nucleotide sequence ID" value="NZ_FNDS01000001.1"/>
</dbReference>
<gene>
    <name evidence="3" type="ORF">SAMN05216272_101832</name>
</gene>
<feature type="signal peptide" evidence="2">
    <location>
        <begin position="1"/>
        <end position="22"/>
    </location>
</feature>
<accession>A0A1G8CY86</accession>
<feature type="region of interest" description="Disordered" evidence="1">
    <location>
        <begin position="48"/>
        <end position="85"/>
    </location>
</feature>
<keyword evidence="2" id="KW-0732">Signal</keyword>
<proteinExistence type="predicted"/>
<evidence type="ECO:0000313" key="3">
    <source>
        <dbReference type="EMBL" id="SDH50425.1"/>
    </source>
</evidence>
<sequence>MFKPVSLLAAATLASAVGLALARTEGPDQALEKQAVGAVYDSALDLAHGARPHHGDSMKGAAGANRQVERDAPLADPAQDRQDHR</sequence>
<name>A0A1G8CY86_9PSED</name>
<dbReference type="Proteomes" id="UP000199636">
    <property type="component" value="Unassembled WGS sequence"/>
</dbReference>
<evidence type="ECO:0000256" key="1">
    <source>
        <dbReference type="SAM" id="MobiDB-lite"/>
    </source>
</evidence>
<dbReference type="AlphaFoldDB" id="A0A1G8CY86"/>
<feature type="chain" id="PRO_5011580444" evidence="2">
    <location>
        <begin position="23"/>
        <end position="85"/>
    </location>
</feature>
<evidence type="ECO:0000256" key="2">
    <source>
        <dbReference type="SAM" id="SignalP"/>
    </source>
</evidence>
<dbReference type="STRING" id="428992.SAMN05216272_101832"/>
<evidence type="ECO:0000313" key="4">
    <source>
        <dbReference type="Proteomes" id="UP000199636"/>
    </source>
</evidence>
<organism evidence="3 4">
    <name type="scientific">Pseudomonas panipatensis</name>
    <dbReference type="NCBI Taxonomy" id="428992"/>
    <lineage>
        <taxon>Bacteria</taxon>
        <taxon>Pseudomonadati</taxon>
        <taxon>Pseudomonadota</taxon>
        <taxon>Gammaproteobacteria</taxon>
        <taxon>Pseudomonadales</taxon>
        <taxon>Pseudomonadaceae</taxon>
        <taxon>Pseudomonas</taxon>
    </lineage>
</organism>
<protein>
    <submittedName>
        <fullName evidence="3">Uncharacterized protein</fullName>
    </submittedName>
</protein>
<feature type="compositionally biased region" description="Basic and acidic residues" evidence="1">
    <location>
        <begin position="67"/>
        <end position="85"/>
    </location>
</feature>
<dbReference type="EMBL" id="FNDS01000001">
    <property type="protein sequence ID" value="SDH50425.1"/>
    <property type="molecule type" value="Genomic_DNA"/>
</dbReference>